<evidence type="ECO:0000313" key="2">
    <source>
        <dbReference type="Proteomes" id="UP000315095"/>
    </source>
</evidence>
<dbReference type="EMBL" id="BDLU01000032">
    <property type="protein sequence ID" value="GCE83025.1"/>
    <property type="molecule type" value="Genomic_DNA"/>
</dbReference>
<gene>
    <name evidence="1" type="ORF">MSKU9_1166</name>
</gene>
<comment type="caution">
    <text evidence="1">The sequence shown here is derived from an EMBL/GenBank/DDBJ whole genome shotgun (WGS) entry which is preliminary data.</text>
</comment>
<keyword evidence="2" id="KW-1185">Reference proteome</keyword>
<organism evidence="1 2">
    <name type="scientific">Komagataeibacter diospyri</name>
    <dbReference type="NCBI Taxonomy" id="1932662"/>
    <lineage>
        <taxon>Bacteria</taxon>
        <taxon>Pseudomonadati</taxon>
        <taxon>Pseudomonadota</taxon>
        <taxon>Alphaproteobacteria</taxon>
        <taxon>Acetobacterales</taxon>
        <taxon>Acetobacteraceae</taxon>
        <taxon>Komagataeibacter</taxon>
    </lineage>
</organism>
<sequence length="162" mass="18221">MTEKDTEAPMYLVPGRLTYTQRDRFYHAVNCAQPLEKAIATIGTVIQPCADIETVCYGAADDMPLEIHGRDPRLPVYSDVCSKSGEEYILPLVRRTDMEVQVAKVREDAMRQGYLLGFNSATEGWNGEYPFKDKAQSPDEDADWLQDRDDNIRAALKEGEAA</sequence>
<dbReference type="AlphaFoldDB" id="A0A4P5NU12"/>
<accession>A0A4P5NU12</accession>
<name>A0A4P5NU12_9PROT</name>
<dbReference type="OrthoDB" id="7283884at2"/>
<reference evidence="2" key="1">
    <citation type="submission" date="2017-01" db="EMBL/GenBank/DDBJ databases">
        <title>Komagataeibacter sp. MSKU9 whole genome sequencing project.</title>
        <authorList>
            <person name="Matsutani M."/>
            <person name="Naloka K."/>
            <person name="Theeragool G."/>
            <person name="Yakushi T."/>
            <person name="Matsushita K."/>
        </authorList>
    </citation>
    <scope>NUCLEOTIDE SEQUENCE [LARGE SCALE GENOMIC DNA]</scope>
    <source>
        <strain evidence="2">MSKU9</strain>
    </source>
</reference>
<proteinExistence type="predicted"/>
<evidence type="ECO:0000313" key="1">
    <source>
        <dbReference type="EMBL" id="GCE83025.1"/>
    </source>
</evidence>
<dbReference type="Proteomes" id="UP000315095">
    <property type="component" value="Unassembled WGS sequence"/>
</dbReference>
<protein>
    <submittedName>
        <fullName evidence="1">Uncharacterized protein</fullName>
    </submittedName>
</protein>
<dbReference type="RefSeq" id="WP_141260415.1">
    <property type="nucleotide sequence ID" value="NZ_BDLU01000032.1"/>
</dbReference>